<protein>
    <submittedName>
        <fullName evidence="2">Uncharacterized protein</fullName>
    </submittedName>
</protein>
<gene>
    <name evidence="2" type="ORF">DPMN_141413</name>
</gene>
<evidence type="ECO:0000256" key="1">
    <source>
        <dbReference type="SAM" id="MobiDB-lite"/>
    </source>
</evidence>
<dbReference type="Proteomes" id="UP000828390">
    <property type="component" value="Unassembled WGS sequence"/>
</dbReference>
<reference evidence="2" key="2">
    <citation type="submission" date="2020-11" db="EMBL/GenBank/DDBJ databases">
        <authorList>
            <person name="McCartney M.A."/>
            <person name="Auch B."/>
            <person name="Kono T."/>
            <person name="Mallez S."/>
            <person name="Becker A."/>
            <person name="Gohl D.M."/>
            <person name="Silverstein K.A.T."/>
            <person name="Koren S."/>
            <person name="Bechman K.B."/>
            <person name="Herman A."/>
            <person name="Abrahante J.E."/>
            <person name="Garbe J."/>
        </authorList>
    </citation>
    <scope>NUCLEOTIDE SEQUENCE</scope>
    <source>
        <strain evidence="2">Duluth1</strain>
        <tissue evidence="2">Whole animal</tissue>
    </source>
</reference>
<feature type="region of interest" description="Disordered" evidence="1">
    <location>
        <begin position="1"/>
        <end position="39"/>
    </location>
</feature>
<organism evidence="2 3">
    <name type="scientific">Dreissena polymorpha</name>
    <name type="common">Zebra mussel</name>
    <name type="synonym">Mytilus polymorpha</name>
    <dbReference type="NCBI Taxonomy" id="45954"/>
    <lineage>
        <taxon>Eukaryota</taxon>
        <taxon>Metazoa</taxon>
        <taxon>Spiralia</taxon>
        <taxon>Lophotrochozoa</taxon>
        <taxon>Mollusca</taxon>
        <taxon>Bivalvia</taxon>
        <taxon>Autobranchia</taxon>
        <taxon>Heteroconchia</taxon>
        <taxon>Euheterodonta</taxon>
        <taxon>Imparidentia</taxon>
        <taxon>Neoheterodontei</taxon>
        <taxon>Myida</taxon>
        <taxon>Dreissenoidea</taxon>
        <taxon>Dreissenidae</taxon>
        <taxon>Dreissena</taxon>
    </lineage>
</organism>
<dbReference type="EMBL" id="JAIWYP010000006">
    <property type="protein sequence ID" value="KAH3812970.1"/>
    <property type="molecule type" value="Genomic_DNA"/>
</dbReference>
<sequence length="219" mass="24155">MINGLRAGSSNTNLPGTTGFASNMAKRDPEKLLNKNSKDEAFGKEKNALKTEIEIAQEVGKVGNAGLSLAPVPGKVNDPSQGQSERCTKENIIQWEPRSIPVCYRRSTDENRDESYKLFNAFTLFPVPPRLKPVNSPAESRSTPDWLRFIPVKPRQSPGCRRDYAGIHRGVAVAKTRSALAPVELRCHPVCFRCHAGRSRSLPETPGSPRSANDKKEFS</sequence>
<dbReference type="AlphaFoldDB" id="A0A9D4GDE5"/>
<feature type="compositionally biased region" description="Polar residues" evidence="1">
    <location>
        <begin position="8"/>
        <end position="21"/>
    </location>
</feature>
<reference evidence="2" key="1">
    <citation type="journal article" date="2019" name="bioRxiv">
        <title>The Genome of the Zebra Mussel, Dreissena polymorpha: A Resource for Invasive Species Research.</title>
        <authorList>
            <person name="McCartney M.A."/>
            <person name="Auch B."/>
            <person name="Kono T."/>
            <person name="Mallez S."/>
            <person name="Zhang Y."/>
            <person name="Obille A."/>
            <person name="Becker A."/>
            <person name="Abrahante J.E."/>
            <person name="Garbe J."/>
            <person name="Badalamenti J.P."/>
            <person name="Herman A."/>
            <person name="Mangelson H."/>
            <person name="Liachko I."/>
            <person name="Sullivan S."/>
            <person name="Sone E.D."/>
            <person name="Koren S."/>
            <person name="Silverstein K.A.T."/>
            <person name="Beckman K.B."/>
            <person name="Gohl D.M."/>
        </authorList>
    </citation>
    <scope>NUCLEOTIDE SEQUENCE</scope>
    <source>
        <strain evidence="2">Duluth1</strain>
        <tissue evidence="2">Whole animal</tissue>
    </source>
</reference>
<feature type="region of interest" description="Disordered" evidence="1">
    <location>
        <begin position="199"/>
        <end position="219"/>
    </location>
</feature>
<evidence type="ECO:0000313" key="2">
    <source>
        <dbReference type="EMBL" id="KAH3812970.1"/>
    </source>
</evidence>
<accession>A0A9D4GDE5</accession>
<evidence type="ECO:0000313" key="3">
    <source>
        <dbReference type="Proteomes" id="UP000828390"/>
    </source>
</evidence>
<comment type="caution">
    <text evidence="2">The sequence shown here is derived from an EMBL/GenBank/DDBJ whole genome shotgun (WGS) entry which is preliminary data.</text>
</comment>
<name>A0A9D4GDE5_DREPO</name>
<keyword evidence="3" id="KW-1185">Reference proteome</keyword>
<proteinExistence type="predicted"/>
<feature type="compositionally biased region" description="Basic and acidic residues" evidence="1">
    <location>
        <begin position="25"/>
        <end position="39"/>
    </location>
</feature>